<evidence type="ECO:0000256" key="2">
    <source>
        <dbReference type="SAM" id="Phobius"/>
    </source>
</evidence>
<keyword evidence="2" id="KW-0472">Membrane</keyword>
<sequence length="395" mass="42818">MSAADAVSEYIQSYRYSVIDSYIQIAATCVFIYDCFITLDQERQVVWERKITGAGVIYLALRYTSLLNAIANIADDIIISCEPGVQLQLTMPPSVIFSAYIVGILSYVALCCMYLVQAAFAAIRVYAIQGNQWPMAVIIMMLGLVPVATNTISDAGGYCYIGTTTIGFAYNKWVACCQPNPSTGIVLTTVNKDVRQPPPRPTSDSDGERHSDSIALHTSVCDRLKPARPGCNMACHARYEGSLGEEQHQGVARCLTVQRRINTLVLCRFFLDLRRLSSTDDSTGTSAPSFSSFASRVVGDLGGMLDIAFRAPSEDSNTDIELDDPNQLEYDASHTTTSPTLEGGSGGKTEMDNHPSFLEEGDFSMTRDVEAVLGASVDVAYTSEACPGALSLKAF</sequence>
<dbReference type="AlphaFoldDB" id="A0A1X6NAT3"/>
<reference evidence="4 5" key="1">
    <citation type="submission" date="2017-04" db="EMBL/GenBank/DDBJ databases">
        <title>Genome Sequence of the Model Brown-Rot Fungus Postia placenta SB12.</title>
        <authorList>
            <consortium name="DOE Joint Genome Institute"/>
            <person name="Gaskell J."/>
            <person name="Kersten P."/>
            <person name="Larrondo L.F."/>
            <person name="Canessa P."/>
            <person name="Martinez D."/>
            <person name="Hibbett D."/>
            <person name="Schmoll M."/>
            <person name="Kubicek C.P."/>
            <person name="Martinez A.T."/>
            <person name="Yadav J."/>
            <person name="Master E."/>
            <person name="Magnuson J.K."/>
            <person name="James T."/>
            <person name="Yaver D."/>
            <person name="Berka R."/>
            <person name="Labutti K."/>
            <person name="Lipzen A."/>
            <person name="Aerts A."/>
            <person name="Barry K."/>
            <person name="Henrissat B."/>
            <person name="Blanchette R."/>
            <person name="Grigoriev I."/>
            <person name="Cullen D."/>
        </authorList>
    </citation>
    <scope>NUCLEOTIDE SEQUENCE [LARGE SCALE GENOMIC DNA]</scope>
    <source>
        <strain evidence="4 5">MAD-698-R-SB12</strain>
    </source>
</reference>
<dbReference type="OrthoDB" id="2803882at2759"/>
<evidence type="ECO:0000256" key="1">
    <source>
        <dbReference type="SAM" id="MobiDB-lite"/>
    </source>
</evidence>
<gene>
    <name evidence="4" type="ORF">POSPLADRAFT_1132415</name>
</gene>
<evidence type="ECO:0000259" key="3">
    <source>
        <dbReference type="Pfam" id="PF20151"/>
    </source>
</evidence>
<evidence type="ECO:0000313" key="4">
    <source>
        <dbReference type="EMBL" id="OSX65757.1"/>
    </source>
</evidence>
<dbReference type="Pfam" id="PF20151">
    <property type="entry name" value="DUF6533"/>
    <property type="match status" value="1"/>
</dbReference>
<evidence type="ECO:0000313" key="5">
    <source>
        <dbReference type="Proteomes" id="UP000194127"/>
    </source>
</evidence>
<dbReference type="EMBL" id="KZ110592">
    <property type="protein sequence ID" value="OSX65757.1"/>
    <property type="molecule type" value="Genomic_DNA"/>
</dbReference>
<accession>A0A1X6NAT3</accession>
<feature type="transmembrane region" description="Helical" evidence="2">
    <location>
        <begin position="51"/>
        <end position="74"/>
    </location>
</feature>
<organism evidence="4 5">
    <name type="scientific">Postia placenta MAD-698-R-SB12</name>
    <dbReference type="NCBI Taxonomy" id="670580"/>
    <lineage>
        <taxon>Eukaryota</taxon>
        <taxon>Fungi</taxon>
        <taxon>Dikarya</taxon>
        <taxon>Basidiomycota</taxon>
        <taxon>Agaricomycotina</taxon>
        <taxon>Agaricomycetes</taxon>
        <taxon>Polyporales</taxon>
        <taxon>Adustoporiaceae</taxon>
        <taxon>Rhodonia</taxon>
    </lineage>
</organism>
<dbReference type="RefSeq" id="XP_024342551.1">
    <property type="nucleotide sequence ID" value="XM_024484212.1"/>
</dbReference>
<feature type="domain" description="DUF6533" evidence="3">
    <location>
        <begin position="22"/>
        <end position="67"/>
    </location>
</feature>
<dbReference type="InterPro" id="IPR045340">
    <property type="entry name" value="DUF6533"/>
</dbReference>
<proteinExistence type="predicted"/>
<keyword evidence="2" id="KW-0812">Transmembrane</keyword>
<feature type="region of interest" description="Disordered" evidence="1">
    <location>
        <begin position="330"/>
        <end position="354"/>
    </location>
</feature>
<keyword evidence="2" id="KW-1133">Transmembrane helix</keyword>
<dbReference type="GeneID" id="36329161"/>
<dbReference type="Proteomes" id="UP000194127">
    <property type="component" value="Unassembled WGS sequence"/>
</dbReference>
<feature type="transmembrane region" description="Helical" evidence="2">
    <location>
        <begin position="133"/>
        <end position="152"/>
    </location>
</feature>
<feature type="transmembrane region" description="Helical" evidence="2">
    <location>
        <begin position="94"/>
        <end position="121"/>
    </location>
</feature>
<protein>
    <recommendedName>
        <fullName evidence="3">DUF6533 domain-containing protein</fullName>
    </recommendedName>
</protein>
<keyword evidence="5" id="KW-1185">Reference proteome</keyword>
<name>A0A1X6NAT3_9APHY</name>
<feature type="transmembrane region" description="Helical" evidence="2">
    <location>
        <begin position="22"/>
        <end position="39"/>
    </location>
</feature>
<feature type="region of interest" description="Disordered" evidence="1">
    <location>
        <begin position="191"/>
        <end position="211"/>
    </location>
</feature>